<keyword evidence="3" id="KW-0804">Transcription</keyword>
<dbReference type="PANTHER" id="PTHR43280:SF32">
    <property type="entry name" value="TRANSCRIPTIONAL REGULATORY PROTEIN"/>
    <property type="match status" value="1"/>
</dbReference>
<evidence type="ECO:0000256" key="1">
    <source>
        <dbReference type="ARBA" id="ARBA00023015"/>
    </source>
</evidence>
<keyword evidence="1" id="KW-0805">Transcription regulation</keyword>
<dbReference type="EMBL" id="CP081495">
    <property type="protein sequence ID" value="UYW02551.1"/>
    <property type="molecule type" value="Genomic_DNA"/>
</dbReference>
<organism evidence="5 6">
    <name type="scientific">Flavobacterium agricola</name>
    <dbReference type="NCBI Taxonomy" id="2870839"/>
    <lineage>
        <taxon>Bacteria</taxon>
        <taxon>Pseudomonadati</taxon>
        <taxon>Bacteroidota</taxon>
        <taxon>Flavobacteriia</taxon>
        <taxon>Flavobacteriales</taxon>
        <taxon>Flavobacteriaceae</taxon>
        <taxon>Flavobacterium</taxon>
    </lineage>
</organism>
<keyword evidence="6" id="KW-1185">Reference proteome</keyword>
<proteinExistence type="predicted"/>
<dbReference type="SMART" id="SM00342">
    <property type="entry name" value="HTH_ARAC"/>
    <property type="match status" value="1"/>
</dbReference>
<dbReference type="InterPro" id="IPR018060">
    <property type="entry name" value="HTH_AraC"/>
</dbReference>
<keyword evidence="2" id="KW-0238">DNA-binding</keyword>
<evidence type="ECO:0000256" key="2">
    <source>
        <dbReference type="ARBA" id="ARBA00023125"/>
    </source>
</evidence>
<gene>
    <name evidence="5" type="ORF">K5I29_06675</name>
</gene>
<name>A0ABY6M278_9FLAO</name>
<dbReference type="Pfam" id="PF12833">
    <property type="entry name" value="HTH_18"/>
    <property type="match status" value="1"/>
</dbReference>
<dbReference type="PROSITE" id="PS01124">
    <property type="entry name" value="HTH_ARAC_FAMILY_2"/>
    <property type="match status" value="1"/>
</dbReference>
<reference evidence="5" key="1">
    <citation type="submission" date="2021-08" db="EMBL/GenBank/DDBJ databases">
        <title>Flavobacterium sp. strain CC-SYL302.</title>
        <authorList>
            <person name="Lin S.-Y."/>
            <person name="Lee T.-H."/>
            <person name="Young C.-C."/>
        </authorList>
    </citation>
    <scope>NUCLEOTIDE SEQUENCE</scope>
    <source>
        <strain evidence="5">CC-SYL302</strain>
    </source>
</reference>
<evidence type="ECO:0000313" key="6">
    <source>
        <dbReference type="Proteomes" id="UP001163328"/>
    </source>
</evidence>
<dbReference type="Gene3D" id="1.10.10.60">
    <property type="entry name" value="Homeodomain-like"/>
    <property type="match status" value="1"/>
</dbReference>
<dbReference type="Proteomes" id="UP001163328">
    <property type="component" value="Chromosome"/>
</dbReference>
<evidence type="ECO:0000313" key="5">
    <source>
        <dbReference type="EMBL" id="UYW02551.1"/>
    </source>
</evidence>
<dbReference type="InterPro" id="IPR009057">
    <property type="entry name" value="Homeodomain-like_sf"/>
</dbReference>
<evidence type="ECO:0000256" key="3">
    <source>
        <dbReference type="ARBA" id="ARBA00023163"/>
    </source>
</evidence>
<dbReference type="PRINTS" id="PR00032">
    <property type="entry name" value="HTHARAC"/>
</dbReference>
<feature type="domain" description="HTH araC/xylS-type" evidence="4">
    <location>
        <begin position="168"/>
        <end position="266"/>
    </location>
</feature>
<dbReference type="InterPro" id="IPR020449">
    <property type="entry name" value="Tscrpt_reg_AraC-type_HTH"/>
</dbReference>
<dbReference type="RefSeq" id="WP_264435120.1">
    <property type="nucleotide sequence ID" value="NZ_CP081495.1"/>
</dbReference>
<sequence>MDSSTYIKIETIAPKTTTAPFNLPYYLVVLLPEACSFSINFISYNVPKNTLLFLAPYQLLQFDTLPNQAIKLLEFHGDFYCIEYHKEEVACNGILFNNVYSTPFVTVPESEFNEIASLFIKIENLQSATESYVVSVLKAYLQLILALSSKEKQEDALKTPLENKSDLADFKNFIELHFKQQKNMSFYAEHYGYSESNFSKKIKNLFGKPPKKLLQERLVLEAKKMLHLTYKNINQIALELGFEDEFYFSRFFKNEVGVSPKVFRDNVGIAKVAK</sequence>
<dbReference type="PANTHER" id="PTHR43280">
    <property type="entry name" value="ARAC-FAMILY TRANSCRIPTIONAL REGULATOR"/>
    <property type="match status" value="1"/>
</dbReference>
<evidence type="ECO:0000259" key="4">
    <source>
        <dbReference type="PROSITE" id="PS01124"/>
    </source>
</evidence>
<accession>A0ABY6M278</accession>
<protein>
    <submittedName>
        <fullName evidence="5">AraC family transcriptional regulator</fullName>
    </submittedName>
</protein>
<dbReference type="SUPFAM" id="SSF46689">
    <property type="entry name" value="Homeodomain-like"/>
    <property type="match status" value="1"/>
</dbReference>